<proteinExistence type="predicted"/>
<reference evidence="2" key="1">
    <citation type="submission" date="2023-03" db="EMBL/GenBank/DDBJ databases">
        <title>Massive genome expansion in bonnet fungi (Mycena s.s.) driven by repeated elements and novel gene families across ecological guilds.</title>
        <authorList>
            <consortium name="Lawrence Berkeley National Laboratory"/>
            <person name="Harder C.B."/>
            <person name="Miyauchi S."/>
            <person name="Viragh M."/>
            <person name="Kuo A."/>
            <person name="Thoen E."/>
            <person name="Andreopoulos B."/>
            <person name="Lu D."/>
            <person name="Skrede I."/>
            <person name="Drula E."/>
            <person name="Henrissat B."/>
            <person name="Morin E."/>
            <person name="Kohler A."/>
            <person name="Barry K."/>
            <person name="LaButti K."/>
            <person name="Morin E."/>
            <person name="Salamov A."/>
            <person name="Lipzen A."/>
            <person name="Mereny Z."/>
            <person name="Hegedus B."/>
            <person name="Baldrian P."/>
            <person name="Stursova M."/>
            <person name="Weitz H."/>
            <person name="Taylor A."/>
            <person name="Grigoriev I.V."/>
            <person name="Nagy L.G."/>
            <person name="Martin F."/>
            <person name="Kauserud H."/>
        </authorList>
    </citation>
    <scope>NUCLEOTIDE SEQUENCE</scope>
    <source>
        <strain evidence="2">9284</strain>
    </source>
</reference>
<organism evidence="2 3">
    <name type="scientific">Roridomyces roridus</name>
    <dbReference type="NCBI Taxonomy" id="1738132"/>
    <lineage>
        <taxon>Eukaryota</taxon>
        <taxon>Fungi</taxon>
        <taxon>Dikarya</taxon>
        <taxon>Basidiomycota</taxon>
        <taxon>Agaricomycotina</taxon>
        <taxon>Agaricomycetes</taxon>
        <taxon>Agaricomycetidae</taxon>
        <taxon>Agaricales</taxon>
        <taxon>Marasmiineae</taxon>
        <taxon>Mycenaceae</taxon>
        <taxon>Roridomyces</taxon>
    </lineage>
</organism>
<dbReference type="CDD" id="cd22191">
    <property type="entry name" value="DPBB_RlpA_EXP_N-like"/>
    <property type="match status" value="1"/>
</dbReference>
<dbReference type="SUPFAM" id="SSF50685">
    <property type="entry name" value="Barwin-like endoglucanases"/>
    <property type="match status" value="1"/>
</dbReference>
<evidence type="ECO:0000256" key="1">
    <source>
        <dbReference type="SAM" id="SignalP"/>
    </source>
</evidence>
<gene>
    <name evidence="2" type="ORF">FB45DRAFT_1067890</name>
</gene>
<dbReference type="InterPro" id="IPR036908">
    <property type="entry name" value="RlpA-like_sf"/>
</dbReference>
<feature type="chain" id="PRO_5042044703" evidence="1">
    <location>
        <begin position="24"/>
        <end position="131"/>
    </location>
</feature>
<evidence type="ECO:0000313" key="2">
    <source>
        <dbReference type="EMBL" id="KAJ7607328.1"/>
    </source>
</evidence>
<keyword evidence="3" id="KW-1185">Reference proteome</keyword>
<dbReference type="AlphaFoldDB" id="A0AAD7B1M2"/>
<dbReference type="Proteomes" id="UP001221142">
    <property type="component" value="Unassembled WGS sequence"/>
</dbReference>
<dbReference type="Gene3D" id="2.40.40.10">
    <property type="entry name" value="RlpA-like domain"/>
    <property type="match status" value="1"/>
</dbReference>
<name>A0AAD7B1M2_9AGAR</name>
<comment type="caution">
    <text evidence="2">The sequence shown here is derived from an EMBL/GenBank/DDBJ whole genome shotgun (WGS) entry which is preliminary data.</text>
</comment>
<protein>
    <submittedName>
        <fullName evidence="2">Uncharacterized protein</fullName>
    </submittedName>
</protein>
<dbReference type="EMBL" id="JARKIF010000050">
    <property type="protein sequence ID" value="KAJ7607328.1"/>
    <property type="molecule type" value="Genomic_DNA"/>
</dbReference>
<evidence type="ECO:0000313" key="3">
    <source>
        <dbReference type="Proteomes" id="UP001221142"/>
    </source>
</evidence>
<keyword evidence="1" id="KW-0732">Signal</keyword>
<sequence length="131" mass="14083">MFSLTPARLLSAFIFFGAVAVNAQDQSDMTYNGAAFYYETNATQTGACGYQDTNNSTAASVNCLLIQNNPNLCACNAVVTLADGTTHPVPIHDCFTDPKFTIGFTPGEFQRLNNNQLGTMQNVSWTPVPSS</sequence>
<accession>A0AAD7B1M2</accession>
<feature type="signal peptide" evidence="1">
    <location>
        <begin position="1"/>
        <end position="23"/>
    </location>
</feature>